<evidence type="ECO:0000313" key="1">
    <source>
        <dbReference type="EMBL" id="SIR62346.1"/>
    </source>
</evidence>
<dbReference type="AlphaFoldDB" id="A0A1N7CFG9"/>
<name>A0A1N7CFG9_9RHOO</name>
<reference evidence="2" key="1">
    <citation type="submission" date="2017-01" db="EMBL/GenBank/DDBJ databases">
        <authorList>
            <person name="Varghese N."/>
            <person name="Submissions S."/>
        </authorList>
    </citation>
    <scope>NUCLEOTIDE SEQUENCE [LARGE SCALE GENOMIC DNA]</scope>
    <source>
        <strain evidence="2">ATCC 51758</strain>
    </source>
</reference>
<gene>
    <name evidence="1" type="ORF">SAMN05421829_1243</name>
</gene>
<proteinExistence type="predicted"/>
<keyword evidence="2" id="KW-1185">Reference proteome</keyword>
<organism evidence="1 2">
    <name type="scientific">Aromatoleum tolulyticum</name>
    <dbReference type="NCBI Taxonomy" id="34027"/>
    <lineage>
        <taxon>Bacteria</taxon>
        <taxon>Pseudomonadati</taxon>
        <taxon>Pseudomonadota</taxon>
        <taxon>Betaproteobacteria</taxon>
        <taxon>Rhodocyclales</taxon>
        <taxon>Rhodocyclaceae</taxon>
        <taxon>Aromatoleum</taxon>
    </lineage>
</organism>
<sequence>MKLPRQVSTPHNPDVFSPGGHSYLIVNIAHITLHESNV</sequence>
<evidence type="ECO:0000313" key="2">
    <source>
        <dbReference type="Proteomes" id="UP000186819"/>
    </source>
</evidence>
<dbReference type="Proteomes" id="UP000186819">
    <property type="component" value="Unassembled WGS sequence"/>
</dbReference>
<protein>
    <submittedName>
        <fullName evidence="1">Uncharacterized protein</fullName>
    </submittedName>
</protein>
<accession>A0A1N7CFG9</accession>
<dbReference type="EMBL" id="FTMD01000024">
    <property type="protein sequence ID" value="SIR62346.1"/>
    <property type="molecule type" value="Genomic_DNA"/>
</dbReference>